<comment type="caution">
    <text evidence="2">The sequence shown here is derived from an EMBL/GenBank/DDBJ whole genome shotgun (WGS) entry which is preliminary data.</text>
</comment>
<accession>A0ABW3KSX1</accession>
<dbReference type="RefSeq" id="WP_386116624.1">
    <property type="nucleotide sequence ID" value="NZ_JBHTKM010000063.1"/>
</dbReference>
<name>A0ABW3KSX1_9FLAO</name>
<keyword evidence="3" id="KW-1185">Reference proteome</keyword>
<dbReference type="EMBL" id="JBHTKM010000063">
    <property type="protein sequence ID" value="MFD1016146.1"/>
    <property type="molecule type" value="Genomic_DNA"/>
</dbReference>
<protein>
    <submittedName>
        <fullName evidence="2">Uncharacterized protein</fullName>
    </submittedName>
</protein>
<dbReference type="Proteomes" id="UP001597086">
    <property type="component" value="Unassembled WGS sequence"/>
</dbReference>
<gene>
    <name evidence="2" type="ORF">ACFQ13_09470</name>
</gene>
<sequence>MKKQVLIHLGGAVLLSILLYKSASFSIANAVSIGFGTAFLSGLYAIKRSKK</sequence>
<evidence type="ECO:0000256" key="1">
    <source>
        <dbReference type="SAM" id="Phobius"/>
    </source>
</evidence>
<feature type="transmembrane region" description="Helical" evidence="1">
    <location>
        <begin position="27"/>
        <end position="46"/>
    </location>
</feature>
<organism evidence="2 3">
    <name type="scientific">Winogradskyella rapida</name>
    <dbReference type="NCBI Taxonomy" id="549701"/>
    <lineage>
        <taxon>Bacteria</taxon>
        <taxon>Pseudomonadati</taxon>
        <taxon>Bacteroidota</taxon>
        <taxon>Flavobacteriia</taxon>
        <taxon>Flavobacteriales</taxon>
        <taxon>Flavobacteriaceae</taxon>
        <taxon>Winogradskyella</taxon>
    </lineage>
</organism>
<evidence type="ECO:0000313" key="2">
    <source>
        <dbReference type="EMBL" id="MFD1016146.1"/>
    </source>
</evidence>
<keyword evidence="1" id="KW-0472">Membrane</keyword>
<proteinExistence type="predicted"/>
<keyword evidence="1" id="KW-0812">Transmembrane</keyword>
<evidence type="ECO:0000313" key="3">
    <source>
        <dbReference type="Proteomes" id="UP001597086"/>
    </source>
</evidence>
<reference evidence="3" key="1">
    <citation type="journal article" date="2019" name="Int. J. Syst. Evol. Microbiol.">
        <title>The Global Catalogue of Microorganisms (GCM) 10K type strain sequencing project: providing services to taxonomists for standard genome sequencing and annotation.</title>
        <authorList>
            <consortium name="The Broad Institute Genomics Platform"/>
            <consortium name="The Broad Institute Genome Sequencing Center for Infectious Disease"/>
            <person name="Wu L."/>
            <person name="Ma J."/>
        </authorList>
    </citation>
    <scope>NUCLEOTIDE SEQUENCE [LARGE SCALE GENOMIC DNA]</scope>
    <source>
        <strain evidence="3">CCUG 56098</strain>
    </source>
</reference>
<feature type="transmembrane region" description="Helical" evidence="1">
    <location>
        <begin position="5"/>
        <end position="21"/>
    </location>
</feature>
<keyword evidence="1" id="KW-1133">Transmembrane helix</keyword>